<keyword evidence="7" id="KW-0269">Exonuclease</keyword>
<dbReference type="GO" id="GO:0003684">
    <property type="term" value="F:damaged DNA binding"/>
    <property type="evidence" value="ECO:0007669"/>
    <property type="project" value="TreeGrafter"/>
</dbReference>
<comment type="subcellular location">
    <subcellularLocation>
        <location evidence="1">Nucleus</location>
    </subcellularLocation>
</comment>
<dbReference type="OrthoDB" id="5561659at2759"/>
<keyword evidence="8" id="KW-0233">DNA recombination</keyword>
<dbReference type="GO" id="GO:0005634">
    <property type="term" value="C:nucleus"/>
    <property type="evidence" value="ECO:0007669"/>
    <property type="project" value="UniProtKB-SubCell"/>
</dbReference>
<feature type="domain" description="DNA repair metallo-beta-lactamase" evidence="14">
    <location>
        <begin position="215"/>
        <end position="327"/>
    </location>
</feature>
<dbReference type="GO" id="GO:0006303">
    <property type="term" value="P:double-strand break repair via nonhomologous end joining"/>
    <property type="evidence" value="ECO:0007669"/>
    <property type="project" value="TreeGrafter"/>
</dbReference>
<keyword evidence="3" id="KW-0540">Nuclease</keyword>
<dbReference type="Gene3D" id="3.60.15.10">
    <property type="entry name" value="Ribonuclease Z/Hydroxyacylglutathione hydrolase-like"/>
    <property type="match status" value="1"/>
</dbReference>
<evidence type="ECO:0000256" key="9">
    <source>
        <dbReference type="ARBA" id="ARBA00023204"/>
    </source>
</evidence>
<keyword evidence="9" id="KW-0234">DNA repair</keyword>
<evidence type="ECO:0000259" key="14">
    <source>
        <dbReference type="Pfam" id="PF07522"/>
    </source>
</evidence>
<evidence type="ECO:0000256" key="12">
    <source>
        <dbReference type="ARBA" id="ARBA00042677"/>
    </source>
</evidence>
<dbReference type="SUPFAM" id="SSF56281">
    <property type="entry name" value="Metallo-hydrolase/oxidoreductase"/>
    <property type="match status" value="1"/>
</dbReference>
<keyword evidence="10" id="KW-0539">Nucleus</keyword>
<evidence type="ECO:0000256" key="1">
    <source>
        <dbReference type="ARBA" id="ARBA00004123"/>
    </source>
</evidence>
<dbReference type="PANTHER" id="PTHR23240:SF8">
    <property type="entry name" value="PROTEIN ARTEMIS"/>
    <property type="match status" value="1"/>
</dbReference>
<dbReference type="EMBL" id="LN679100">
    <property type="protein sequence ID" value="CEL52076.1"/>
    <property type="molecule type" value="Genomic_DNA"/>
</dbReference>
<sequence length="734" mass="81473">MLLLLESVDNRIKFDRGIISQRKKTFANLQRGGKSHRDLLLTLPLNIPTKLDIGPSETAIVTLLDANHCPGSVMFLIEGKRGAILHTGDIRAEPAMVSRLAQNAHIKPYLSAGGQQKKQLEAVYLDTSSFIGTQLVPSKANAVQGLLDMIEVYPEDTFFYINIWTWGYEDILVGIAERFNTRIHVDRHKYLILCSLEHYQPSPSFSKRVPPDIFKSILTCDENATRFHACERYNQCTTIQPGKQELKRRTHRNSMVKLDPIKRAVWINPGVVASSEWESYIQEVNQQLKGGQFVDTLRVPLSRHSTLTELQSLVSLLRPKNIYPTTLVPYLEGLDWACLPGLFAESLTSDGYDALRRSTLDGLRKRFPGIGLTPEDMAKRMEQVLLKSGHPDLEQENAFGSNDIEWTEARFQRTIKIKEHIETYLPRLFKRQDTPIPAVMTDTLAKEPTRMSVTPPAISLTTKAANTSRELCFTCANCPTCRPKPSQPSSMNISETGAGIPGNSSARIDPGGLLLPNTRSSRTHIIRIGAIPSHGSKQIHLPTLGPVKVRLNEDASQALRANVTNTSVERPNKRLRADFTTSPQVPLPTVEQPNAKHTLPILPGRPPTRSNKVAKTNSDPLSKPLVPLDVSGPNSASTDKPQVHTIHPTHIAKHSLETCSVQDTYQPHNNATIPLTGGNSAAITAQSPVPLVDSDARERRRVSKLKERDIRAQLAKLPPGFSKALAETKFKPDT</sequence>
<dbReference type="Gene3D" id="3.40.50.12650">
    <property type="match status" value="1"/>
</dbReference>
<keyword evidence="6" id="KW-0378">Hydrolase</keyword>
<dbReference type="AlphaFoldDB" id="A0A0B7F224"/>
<dbReference type="STRING" id="1108050.A0A0B7F224"/>
<evidence type="ECO:0000256" key="13">
    <source>
        <dbReference type="SAM" id="MobiDB-lite"/>
    </source>
</evidence>
<keyword evidence="5" id="KW-0227">DNA damage</keyword>
<dbReference type="GO" id="GO:0035312">
    <property type="term" value="F:5'-3' DNA exonuclease activity"/>
    <property type="evidence" value="ECO:0007669"/>
    <property type="project" value="TreeGrafter"/>
</dbReference>
<keyword evidence="16" id="KW-1185">Reference proteome</keyword>
<protein>
    <recommendedName>
        <fullName evidence="11">Protein artemis</fullName>
    </recommendedName>
    <alternativeName>
        <fullName evidence="12">DNA cross-link repair 1C protein</fullName>
    </alternativeName>
</protein>
<gene>
    <name evidence="15" type="ORF">RSOLAG1IB_00613</name>
</gene>
<dbReference type="PANTHER" id="PTHR23240">
    <property type="entry name" value="DNA CROSS-LINK REPAIR PROTEIN PSO2/SNM1-RELATED"/>
    <property type="match status" value="1"/>
</dbReference>
<dbReference type="InterPro" id="IPR036866">
    <property type="entry name" value="RibonucZ/Hydroxyglut_hydro"/>
</dbReference>
<comment type="similarity">
    <text evidence="2">Belongs to the DNA repair metallo-beta-lactamase (DRMBL) family.</text>
</comment>
<organism evidence="15 16">
    <name type="scientific">Thanatephorus cucumeris (strain AG1-IB / isolate 7/3/14)</name>
    <name type="common">Lettuce bottom rot fungus</name>
    <name type="synonym">Rhizoctonia solani</name>
    <dbReference type="NCBI Taxonomy" id="1108050"/>
    <lineage>
        <taxon>Eukaryota</taxon>
        <taxon>Fungi</taxon>
        <taxon>Dikarya</taxon>
        <taxon>Basidiomycota</taxon>
        <taxon>Agaricomycotina</taxon>
        <taxon>Agaricomycetes</taxon>
        <taxon>Cantharellales</taxon>
        <taxon>Ceratobasidiaceae</taxon>
        <taxon>Rhizoctonia</taxon>
        <taxon>Rhizoctonia solani AG-1</taxon>
    </lineage>
</organism>
<feature type="region of interest" description="Disordered" evidence="13">
    <location>
        <begin position="581"/>
        <end position="626"/>
    </location>
</feature>
<evidence type="ECO:0000256" key="5">
    <source>
        <dbReference type="ARBA" id="ARBA00022763"/>
    </source>
</evidence>
<evidence type="ECO:0000256" key="4">
    <source>
        <dbReference type="ARBA" id="ARBA00022759"/>
    </source>
</evidence>
<dbReference type="GO" id="GO:0000723">
    <property type="term" value="P:telomere maintenance"/>
    <property type="evidence" value="ECO:0007669"/>
    <property type="project" value="TreeGrafter"/>
</dbReference>
<dbReference type="GO" id="GO:0004519">
    <property type="term" value="F:endonuclease activity"/>
    <property type="evidence" value="ECO:0007669"/>
    <property type="project" value="UniProtKB-KW"/>
</dbReference>
<dbReference type="Proteomes" id="UP000059188">
    <property type="component" value="Unassembled WGS sequence"/>
</dbReference>
<evidence type="ECO:0000313" key="16">
    <source>
        <dbReference type="Proteomes" id="UP000059188"/>
    </source>
</evidence>
<evidence type="ECO:0000256" key="3">
    <source>
        <dbReference type="ARBA" id="ARBA00022722"/>
    </source>
</evidence>
<keyword evidence="4" id="KW-0255">Endonuclease</keyword>
<evidence type="ECO:0000313" key="15">
    <source>
        <dbReference type="EMBL" id="CEL52076.1"/>
    </source>
</evidence>
<evidence type="ECO:0000256" key="2">
    <source>
        <dbReference type="ARBA" id="ARBA00010304"/>
    </source>
</evidence>
<dbReference type="InterPro" id="IPR011084">
    <property type="entry name" value="DRMBL"/>
</dbReference>
<dbReference type="GO" id="GO:0036297">
    <property type="term" value="P:interstrand cross-link repair"/>
    <property type="evidence" value="ECO:0007669"/>
    <property type="project" value="TreeGrafter"/>
</dbReference>
<feature type="compositionally biased region" description="Polar residues" evidence="13">
    <location>
        <begin position="608"/>
        <end position="620"/>
    </location>
</feature>
<evidence type="ECO:0000256" key="7">
    <source>
        <dbReference type="ARBA" id="ARBA00022839"/>
    </source>
</evidence>
<evidence type="ECO:0000256" key="10">
    <source>
        <dbReference type="ARBA" id="ARBA00023242"/>
    </source>
</evidence>
<proteinExistence type="inferred from homology"/>
<evidence type="ECO:0000256" key="11">
    <source>
        <dbReference type="ARBA" id="ARBA00039759"/>
    </source>
</evidence>
<dbReference type="GO" id="GO:0006310">
    <property type="term" value="P:DNA recombination"/>
    <property type="evidence" value="ECO:0007669"/>
    <property type="project" value="UniProtKB-KW"/>
</dbReference>
<name>A0A0B7F224_THACB</name>
<evidence type="ECO:0000256" key="8">
    <source>
        <dbReference type="ARBA" id="ARBA00023172"/>
    </source>
</evidence>
<dbReference type="Pfam" id="PF07522">
    <property type="entry name" value="DRMBL"/>
    <property type="match status" value="1"/>
</dbReference>
<evidence type="ECO:0000256" key="6">
    <source>
        <dbReference type="ARBA" id="ARBA00022801"/>
    </source>
</evidence>
<reference evidence="15 16" key="1">
    <citation type="submission" date="2014-11" db="EMBL/GenBank/DDBJ databases">
        <authorList>
            <person name="Wibberg Daniel"/>
        </authorList>
    </citation>
    <scope>NUCLEOTIDE SEQUENCE [LARGE SCALE GENOMIC DNA]</scope>
    <source>
        <strain evidence="15">Rhizoctonia solani AG1-IB 7/3/14</strain>
    </source>
</reference>
<accession>A0A0B7F224</accession>